<proteinExistence type="predicted"/>
<protein>
    <submittedName>
        <fullName evidence="1">Uncharacterized protein</fullName>
    </submittedName>
</protein>
<name>A0A540K3T0_MALBA</name>
<gene>
    <name evidence="1" type="ORF">C1H46_045589</name>
</gene>
<sequence>MNYVCFMACCYGGLKIRATRDHHTTPMCFSISLERVVTQMFEFWLPLVGT</sequence>
<accession>A0A540K3T0</accession>
<reference evidence="1 2" key="1">
    <citation type="journal article" date="2019" name="G3 (Bethesda)">
        <title>Sequencing of a Wild Apple (Malus baccata) Genome Unravels the Differences Between Cultivated and Wild Apple Species Regarding Disease Resistance and Cold Tolerance.</title>
        <authorList>
            <person name="Chen X."/>
        </authorList>
    </citation>
    <scope>NUCLEOTIDE SEQUENCE [LARGE SCALE GENOMIC DNA]</scope>
    <source>
        <strain evidence="2">cv. Shandingzi</strain>
        <tissue evidence="1">Leaves</tissue>
    </source>
</reference>
<dbReference type="AlphaFoldDB" id="A0A540K3T0"/>
<evidence type="ECO:0000313" key="1">
    <source>
        <dbReference type="EMBL" id="TQD68878.1"/>
    </source>
</evidence>
<dbReference type="Proteomes" id="UP000315295">
    <property type="component" value="Unassembled WGS sequence"/>
</dbReference>
<dbReference type="EMBL" id="VIEB01007559">
    <property type="protein sequence ID" value="TQD68878.1"/>
    <property type="molecule type" value="Genomic_DNA"/>
</dbReference>
<comment type="caution">
    <text evidence="1">The sequence shown here is derived from an EMBL/GenBank/DDBJ whole genome shotgun (WGS) entry which is preliminary data.</text>
</comment>
<organism evidence="1 2">
    <name type="scientific">Malus baccata</name>
    <name type="common">Siberian crab apple</name>
    <name type="synonym">Pyrus baccata</name>
    <dbReference type="NCBI Taxonomy" id="106549"/>
    <lineage>
        <taxon>Eukaryota</taxon>
        <taxon>Viridiplantae</taxon>
        <taxon>Streptophyta</taxon>
        <taxon>Embryophyta</taxon>
        <taxon>Tracheophyta</taxon>
        <taxon>Spermatophyta</taxon>
        <taxon>Magnoliopsida</taxon>
        <taxon>eudicotyledons</taxon>
        <taxon>Gunneridae</taxon>
        <taxon>Pentapetalae</taxon>
        <taxon>rosids</taxon>
        <taxon>fabids</taxon>
        <taxon>Rosales</taxon>
        <taxon>Rosaceae</taxon>
        <taxon>Amygdaloideae</taxon>
        <taxon>Maleae</taxon>
        <taxon>Malus</taxon>
    </lineage>
</organism>
<keyword evidence="2" id="KW-1185">Reference proteome</keyword>
<evidence type="ECO:0000313" key="2">
    <source>
        <dbReference type="Proteomes" id="UP000315295"/>
    </source>
</evidence>